<name>A0A810N0I2_9ACTN</name>
<gene>
    <name evidence="2" type="ORF">Prubr_21790</name>
</gene>
<proteinExistence type="predicted"/>
<sequence>MGGAEGFGPALADQAPAPGRRSFPSGAGRGGPPYPSRGGRAGFSKNEGDGAPPVGLVGNVGPGETGFAETGAPAWPAAAVDTVGEGGADGVGIDGGTGADGGASGGPAWTGGTATGWPKAVGTGGGTVGAGETGAPDVGTPEIGTADVGTPDVGAPDVDIPDTGAGIPDRPPGGETGVSAAAGRWPEGAPGCAGEVGSAAERGTAAVARARAACSTRSSRARAPMVRPGNRTSPLASWETNQAGR</sequence>
<dbReference type="KEGG" id="pry:Prubr_21790"/>
<reference evidence="2" key="1">
    <citation type="submission" date="2020-08" db="EMBL/GenBank/DDBJ databases">
        <title>Whole genome shotgun sequence of Polymorphospora rubra NBRC 101157.</title>
        <authorList>
            <person name="Komaki H."/>
            <person name="Tamura T."/>
        </authorList>
    </citation>
    <scope>NUCLEOTIDE SEQUENCE</scope>
    <source>
        <strain evidence="2">NBRC 101157</strain>
    </source>
</reference>
<protein>
    <submittedName>
        <fullName evidence="2">Uncharacterized protein</fullName>
    </submittedName>
</protein>
<feature type="compositionally biased region" description="Polar residues" evidence="1">
    <location>
        <begin position="230"/>
        <end position="245"/>
    </location>
</feature>
<feature type="compositionally biased region" description="Low complexity" evidence="1">
    <location>
        <begin position="110"/>
        <end position="121"/>
    </location>
</feature>
<organism evidence="2 3">
    <name type="scientific">Polymorphospora rubra</name>
    <dbReference type="NCBI Taxonomy" id="338584"/>
    <lineage>
        <taxon>Bacteria</taxon>
        <taxon>Bacillati</taxon>
        <taxon>Actinomycetota</taxon>
        <taxon>Actinomycetes</taxon>
        <taxon>Micromonosporales</taxon>
        <taxon>Micromonosporaceae</taxon>
        <taxon>Polymorphospora</taxon>
    </lineage>
</organism>
<dbReference type="EMBL" id="AP023359">
    <property type="protein sequence ID" value="BCJ65158.1"/>
    <property type="molecule type" value="Genomic_DNA"/>
</dbReference>
<feature type="compositionally biased region" description="Gly residues" evidence="1">
    <location>
        <begin position="86"/>
        <end position="109"/>
    </location>
</feature>
<feature type="region of interest" description="Disordered" evidence="1">
    <location>
        <begin position="217"/>
        <end position="245"/>
    </location>
</feature>
<feature type="compositionally biased region" description="Gly residues" evidence="1">
    <location>
        <begin position="122"/>
        <end position="132"/>
    </location>
</feature>
<dbReference type="Proteomes" id="UP000680866">
    <property type="component" value="Chromosome"/>
</dbReference>
<keyword evidence="3" id="KW-1185">Reference proteome</keyword>
<evidence type="ECO:0000313" key="2">
    <source>
        <dbReference type="EMBL" id="BCJ65158.1"/>
    </source>
</evidence>
<evidence type="ECO:0000256" key="1">
    <source>
        <dbReference type="SAM" id="MobiDB-lite"/>
    </source>
</evidence>
<evidence type="ECO:0000313" key="3">
    <source>
        <dbReference type="Proteomes" id="UP000680866"/>
    </source>
</evidence>
<feature type="region of interest" description="Disordered" evidence="1">
    <location>
        <begin position="86"/>
        <end position="186"/>
    </location>
</feature>
<accession>A0A810N0I2</accession>
<dbReference type="AlphaFoldDB" id="A0A810N0I2"/>
<feature type="region of interest" description="Disordered" evidence="1">
    <location>
        <begin position="1"/>
        <end position="74"/>
    </location>
</feature>